<dbReference type="InterPro" id="IPR010982">
    <property type="entry name" value="Lambda_DNA-bd_dom_sf"/>
</dbReference>
<dbReference type="PROSITE" id="PS50943">
    <property type="entry name" value="HTH_CROC1"/>
    <property type="match status" value="1"/>
</dbReference>
<dbReference type="CDD" id="cd00093">
    <property type="entry name" value="HTH_XRE"/>
    <property type="match status" value="1"/>
</dbReference>
<keyword evidence="1" id="KW-0238">DNA-binding</keyword>
<keyword evidence="2" id="KW-0802">TPR repeat</keyword>
<dbReference type="Proteomes" id="UP001628078">
    <property type="component" value="Unassembled WGS sequence"/>
</dbReference>
<proteinExistence type="predicted"/>
<dbReference type="EMBL" id="BQXO01000003">
    <property type="protein sequence ID" value="GKT05954.1"/>
    <property type="molecule type" value="Genomic_DNA"/>
</dbReference>
<dbReference type="SUPFAM" id="SSF48452">
    <property type="entry name" value="TPR-like"/>
    <property type="match status" value="1"/>
</dbReference>
<dbReference type="PANTHER" id="PTHR46797">
    <property type="entry name" value="HTH-TYPE TRANSCRIPTIONAL REGULATOR"/>
    <property type="match status" value="1"/>
</dbReference>
<dbReference type="SMART" id="SM00028">
    <property type="entry name" value="TPR"/>
    <property type="match status" value="2"/>
</dbReference>
<reference evidence="4 5" key="1">
    <citation type="submission" date="2022-03" db="EMBL/GenBank/DDBJ databases">
        <title>Draft genome sequence of Furfurilactobacillus curtus JCM 31185.</title>
        <authorList>
            <person name="Suzuki S."/>
            <person name="Endo A."/>
            <person name="Kajikawa A."/>
        </authorList>
    </citation>
    <scope>NUCLEOTIDE SEQUENCE [LARGE SCALE GENOMIC DNA]</scope>
    <source>
        <strain evidence="4 5">JCM 31185</strain>
    </source>
</reference>
<dbReference type="SMART" id="SM00530">
    <property type="entry name" value="HTH_XRE"/>
    <property type="match status" value="1"/>
</dbReference>
<dbReference type="InterPro" id="IPR011990">
    <property type="entry name" value="TPR-like_helical_dom_sf"/>
</dbReference>
<evidence type="ECO:0000256" key="2">
    <source>
        <dbReference type="PROSITE-ProRule" id="PRU00339"/>
    </source>
</evidence>
<gene>
    <name evidence="4" type="ORF">JCM31185_12420</name>
</gene>
<comment type="caution">
    <text evidence="4">The sequence shown here is derived from an EMBL/GenBank/DDBJ whole genome shotgun (WGS) entry which is preliminary data.</text>
</comment>
<feature type="repeat" description="TPR" evidence="2">
    <location>
        <begin position="193"/>
        <end position="226"/>
    </location>
</feature>
<sequence>MKILGMRVRAYRKAKGMSQNDLAKNICTQATISLIEKRNKIPSMPILLKITARLGITIDDIIVEEDGQIAQVFRKIGSDLHAGHYRNAEKKLNTVKFKSLNEVDEKKAYYYYHGELQLINHASPDEAIFSFSMLLDAFGTQVKDMYKVMGKLGLGLAYDKKGAPDKAIMLVEQALEALDGFEVNSHDQVVDQVYTFLRAARFFQRANKHERALKLLKQAIKLNEMHHCIFLLEDLYESKAVSQVELADRENAQRSLYIAYSLAMVTKNPRRIASIADNAQKYQIPPLSLV</sequence>
<dbReference type="PANTHER" id="PTHR46797:SF1">
    <property type="entry name" value="METHYLPHOSPHONATE SYNTHASE"/>
    <property type="match status" value="1"/>
</dbReference>
<dbReference type="Gene3D" id="1.25.40.10">
    <property type="entry name" value="Tetratricopeptide repeat domain"/>
    <property type="match status" value="1"/>
</dbReference>
<organism evidence="4 5">
    <name type="scientific">Furfurilactobacillus curtus</name>
    <dbReference type="NCBI Taxonomy" id="1746200"/>
    <lineage>
        <taxon>Bacteria</taxon>
        <taxon>Bacillati</taxon>
        <taxon>Bacillota</taxon>
        <taxon>Bacilli</taxon>
        <taxon>Lactobacillales</taxon>
        <taxon>Lactobacillaceae</taxon>
        <taxon>Furfurilactobacillus</taxon>
    </lineage>
</organism>
<evidence type="ECO:0000259" key="3">
    <source>
        <dbReference type="PROSITE" id="PS50943"/>
    </source>
</evidence>
<name>A0ABQ5JRD0_9LACO</name>
<dbReference type="InterPro" id="IPR019734">
    <property type="entry name" value="TPR_rpt"/>
</dbReference>
<dbReference type="InterPro" id="IPR050807">
    <property type="entry name" value="TransReg_Diox_bact_type"/>
</dbReference>
<protein>
    <submittedName>
        <fullName evidence="4">Transcriptional regulator</fullName>
    </submittedName>
</protein>
<dbReference type="Pfam" id="PF01381">
    <property type="entry name" value="HTH_3"/>
    <property type="match status" value="1"/>
</dbReference>
<evidence type="ECO:0000313" key="4">
    <source>
        <dbReference type="EMBL" id="GKT05954.1"/>
    </source>
</evidence>
<dbReference type="RefSeq" id="WP_407883671.1">
    <property type="nucleotide sequence ID" value="NZ_BQXO01000003.1"/>
</dbReference>
<keyword evidence="5" id="KW-1185">Reference proteome</keyword>
<evidence type="ECO:0000256" key="1">
    <source>
        <dbReference type="ARBA" id="ARBA00023125"/>
    </source>
</evidence>
<dbReference type="InterPro" id="IPR001387">
    <property type="entry name" value="Cro/C1-type_HTH"/>
</dbReference>
<evidence type="ECO:0000313" key="5">
    <source>
        <dbReference type="Proteomes" id="UP001628078"/>
    </source>
</evidence>
<dbReference type="PROSITE" id="PS50005">
    <property type="entry name" value="TPR"/>
    <property type="match status" value="1"/>
</dbReference>
<dbReference type="SUPFAM" id="SSF47413">
    <property type="entry name" value="lambda repressor-like DNA-binding domains"/>
    <property type="match status" value="1"/>
</dbReference>
<accession>A0ABQ5JRD0</accession>
<feature type="domain" description="HTH cro/C1-type" evidence="3">
    <location>
        <begin position="8"/>
        <end position="61"/>
    </location>
</feature>